<dbReference type="EMBL" id="NQKL01000025">
    <property type="protein sequence ID" value="OZY39593.1"/>
    <property type="molecule type" value="Genomic_DNA"/>
</dbReference>
<protein>
    <submittedName>
        <fullName evidence="1">Uncharacterized protein</fullName>
    </submittedName>
</protein>
<sequence length="65" mass="7136">MASKSTPPDEVPSAPVAYRDRAFISRTLVMRDGRLLQVSAHCVEASDAEAQAFLDAHPDLERLPE</sequence>
<accession>A0A266LNJ5</accession>
<gene>
    <name evidence="1" type="ORF">CJF43_21905</name>
</gene>
<dbReference type="Proteomes" id="UP000216113">
    <property type="component" value="Unassembled WGS sequence"/>
</dbReference>
<name>A0A266LNJ5_PSEFR</name>
<comment type="caution">
    <text evidence="1">The sequence shown here is derived from an EMBL/GenBank/DDBJ whole genome shotgun (WGS) entry which is preliminary data.</text>
</comment>
<proteinExistence type="predicted"/>
<evidence type="ECO:0000313" key="2">
    <source>
        <dbReference type="Proteomes" id="UP000216113"/>
    </source>
</evidence>
<organism evidence="1 2">
    <name type="scientific">Pseudomonas fragi</name>
    <dbReference type="NCBI Taxonomy" id="296"/>
    <lineage>
        <taxon>Bacteria</taxon>
        <taxon>Pseudomonadati</taxon>
        <taxon>Pseudomonadota</taxon>
        <taxon>Gammaproteobacteria</taxon>
        <taxon>Pseudomonadales</taxon>
        <taxon>Pseudomonadaceae</taxon>
        <taxon>Pseudomonas</taxon>
    </lineage>
</organism>
<dbReference type="RefSeq" id="WP_095030953.1">
    <property type="nucleotide sequence ID" value="NZ_NQKL01000025.1"/>
</dbReference>
<dbReference type="AlphaFoldDB" id="A0A266LNJ5"/>
<reference evidence="1 2" key="1">
    <citation type="submission" date="2017-08" db="EMBL/GenBank/DDBJ databases">
        <title>Genomic and metabolic characterisation of spoilage-associated Pseudomonas species.</title>
        <authorList>
            <person name="Stanborough T."/>
            <person name="Fegan N."/>
            <person name="Powell S.M."/>
            <person name="Singh T."/>
            <person name="Tamplin M.L."/>
            <person name="Chandry P.S."/>
        </authorList>
    </citation>
    <scope>NUCLEOTIDE SEQUENCE [LARGE SCALE GENOMIC DNA]</scope>
    <source>
        <strain evidence="1 2">F1820</strain>
    </source>
</reference>
<evidence type="ECO:0000313" key="1">
    <source>
        <dbReference type="EMBL" id="OZY39593.1"/>
    </source>
</evidence>